<sequence length="816" mass="92204">MKKLLAMAMLATAAINTHAIENQPDSLYLFSYTTDHNKNHDGLHFAWSIDNKSWHKIGGSHNFVSSDYGPWGSGKRMIDPVLLRRKDGKWVCTWLVNEDGKVIANTETDDLILWKPQDYYAAGDKKNGNRNIERQQIVFPDGDRRKGVVIKVERAVVNDLIAEYERSQYRNARQSELMRDDPMRFKGLKDVTFTVTANPTDKKAISPELFGIFFEDINYAADGGLYAELLQNRDFEYTPHDVRGRNKDWNATYAWSIEGEGITMSIDTVAPLHPNNSHYALLDISTTGSALVNAGWDGVAVKAGEKYDFSMFAKSEKVTPFELRIVDKDGNVIARRKINIGGKGWKQTKTVVVPDKTVSDGRLELRPLATGKVAVDFISLFPQNTFKGRKNGMRKDLAEKLVDLHPRFVRFPGGCLAHGNGLHNIYRWKNTIGELWERKGMRNIWNYHQTMGLGYYEYFRFCEDIGATPLPVIAAGVPCQNSSDGGDGQQGGLPMEEMQQYIQDILDLVEWARGDKSTKWGSLRAKAGHPKPFDLKYIGIGNEDLISDVFTVRYKMICEAVKAKYPDIQIVGTAGPFNRGSDYEYGWKLANEMNLDVIDEHYYVPSGWMIYNQDFYDSYDRNKTKVYLGEYASHTPGKKHNMESALTTALYLASVERNADVVQLSSYAPLLSRRGHQQWSHNLIYFDNASIRLTTDYHVQKLYGRNAGDEYIPCYAKADNNQENVRLRMGHSIVRDSGTGDVIIKLVNLLPVKVTTKLNLEGILGTTVRATAETMAGKPADEGVAPVKTEQEVSPVIDYEMSPYSFTVIRFNPDKK</sequence>
<protein>
    <submittedName>
        <fullName evidence="1">Alpha-L-arabinofuranosidase</fullName>
    </submittedName>
</protein>
<comment type="caution">
    <text evidence="1">The sequence shown here is derived from an EMBL/GenBank/DDBJ whole genome shotgun (WGS) entry which is preliminary data.</text>
</comment>
<gene>
    <name evidence="1" type="ORF">E5358_06695</name>
</gene>
<accession>A0AC61QQS5</accession>
<evidence type="ECO:0000313" key="2">
    <source>
        <dbReference type="Proteomes" id="UP000308886"/>
    </source>
</evidence>
<reference evidence="1" key="1">
    <citation type="submission" date="2019-04" db="EMBL/GenBank/DDBJ databases">
        <title>Microbes associate with the intestines of laboratory mice.</title>
        <authorList>
            <person name="Navarre W."/>
            <person name="Wong E."/>
            <person name="Huang K."/>
            <person name="Tropini C."/>
            <person name="Ng K."/>
            <person name="Yu B."/>
        </authorList>
    </citation>
    <scope>NUCLEOTIDE SEQUENCE</scope>
    <source>
        <strain evidence="1">NM73_A23</strain>
    </source>
</reference>
<dbReference type="EMBL" id="SRZC01000009">
    <property type="protein sequence ID" value="TGX82454.1"/>
    <property type="molecule type" value="Genomic_DNA"/>
</dbReference>
<dbReference type="Proteomes" id="UP000308886">
    <property type="component" value="Unassembled WGS sequence"/>
</dbReference>
<keyword evidence="2" id="KW-1185">Reference proteome</keyword>
<evidence type="ECO:0000313" key="1">
    <source>
        <dbReference type="EMBL" id="TGX82454.1"/>
    </source>
</evidence>
<organism evidence="1 2">
    <name type="scientific">Palleniella muris</name>
    <dbReference type="NCBI Taxonomy" id="3038145"/>
    <lineage>
        <taxon>Bacteria</taxon>
        <taxon>Pseudomonadati</taxon>
        <taxon>Bacteroidota</taxon>
        <taxon>Bacteroidia</taxon>
        <taxon>Bacteroidales</taxon>
        <taxon>Prevotellaceae</taxon>
        <taxon>Palleniella</taxon>
    </lineage>
</organism>
<proteinExistence type="predicted"/>
<name>A0AC61QQS5_9BACT</name>